<organism evidence="1 2">
    <name type="scientific">Ophiocordyceps unilateralis</name>
    <name type="common">Zombie-ant fungus</name>
    <name type="synonym">Torrubia unilateralis</name>
    <dbReference type="NCBI Taxonomy" id="268505"/>
    <lineage>
        <taxon>Eukaryota</taxon>
        <taxon>Fungi</taxon>
        <taxon>Dikarya</taxon>
        <taxon>Ascomycota</taxon>
        <taxon>Pezizomycotina</taxon>
        <taxon>Sordariomycetes</taxon>
        <taxon>Hypocreomycetidae</taxon>
        <taxon>Hypocreales</taxon>
        <taxon>Ophiocordycipitaceae</taxon>
        <taxon>Ophiocordyceps</taxon>
    </lineage>
</organism>
<sequence length="204" mass="23192">MQRTREYGSRAVIYKGSLLSHGYTFIAKAVSAVWIPKMQHEATMYRLLEVLQGQTIPVFLGVLDLRPINQVLVVKNAPQHRFLQHLSLLSWGGPAIRQLCGTMDDENLWKFHHLANDAFLSMHAHQAVHGQAKLTSMLYSFETGGIMLVSLESAKFIDEPPRYDLPRAVESPYQKDLRMAWDVVDELFSALVWSEAESPIQIDD</sequence>
<protein>
    <recommendedName>
        <fullName evidence="3">Protein kinase domain-containing protein</fullName>
    </recommendedName>
</protein>
<evidence type="ECO:0000313" key="2">
    <source>
        <dbReference type="Proteomes" id="UP000037136"/>
    </source>
</evidence>
<dbReference type="EMBL" id="LAZP02000082">
    <property type="protein sequence ID" value="PFH61256.1"/>
    <property type="molecule type" value="Genomic_DNA"/>
</dbReference>
<keyword evidence="2" id="KW-1185">Reference proteome</keyword>
<accession>A0A2A9PKB4</accession>
<reference evidence="1 2" key="2">
    <citation type="journal article" date="2017" name="Sci. Rep.">
        <title>Ant-infecting Ophiocordyceps genomes reveal a high diversity of potential behavioral manipulation genes and a possible major role for enterotoxins.</title>
        <authorList>
            <person name="de Bekker C."/>
            <person name="Ohm R.A."/>
            <person name="Evans H.C."/>
            <person name="Brachmann A."/>
            <person name="Hughes D.P."/>
        </authorList>
    </citation>
    <scope>NUCLEOTIDE SEQUENCE [LARGE SCALE GENOMIC DNA]</scope>
    <source>
        <strain evidence="1 2">SC16a</strain>
    </source>
</reference>
<dbReference type="AlphaFoldDB" id="A0A2A9PKB4"/>
<dbReference type="STRING" id="268505.A0A2A9PKB4"/>
<dbReference type="OrthoDB" id="8905873at2759"/>
<evidence type="ECO:0008006" key="3">
    <source>
        <dbReference type="Google" id="ProtNLM"/>
    </source>
</evidence>
<proteinExistence type="predicted"/>
<gene>
    <name evidence="1" type="ORF">XA68_17890</name>
</gene>
<evidence type="ECO:0000313" key="1">
    <source>
        <dbReference type="EMBL" id="PFH61256.1"/>
    </source>
</evidence>
<dbReference type="Proteomes" id="UP000037136">
    <property type="component" value="Unassembled WGS sequence"/>
</dbReference>
<name>A0A2A9PKB4_OPHUN</name>
<reference evidence="1 2" key="1">
    <citation type="journal article" date="2015" name="BMC Genomics">
        <title>Gene expression during zombie ant biting behavior reflects the complexity underlying fungal parasitic behavioral manipulation.</title>
        <authorList>
            <person name="de Bekker C."/>
            <person name="Ohm R.A."/>
            <person name="Loreto R.G."/>
            <person name="Sebastian A."/>
            <person name="Albert I."/>
            <person name="Merrow M."/>
            <person name="Brachmann A."/>
            <person name="Hughes D.P."/>
        </authorList>
    </citation>
    <scope>NUCLEOTIDE SEQUENCE [LARGE SCALE GENOMIC DNA]</scope>
    <source>
        <strain evidence="1 2">SC16a</strain>
    </source>
</reference>
<comment type="caution">
    <text evidence="1">The sequence shown here is derived from an EMBL/GenBank/DDBJ whole genome shotgun (WGS) entry which is preliminary data.</text>
</comment>